<dbReference type="Gene3D" id="1.20.1510.10">
    <property type="entry name" value="Cation efflux protein transmembrane domain"/>
    <property type="match status" value="1"/>
</dbReference>
<comment type="subcellular location">
    <subcellularLocation>
        <location evidence="1">Membrane</location>
        <topology evidence="1">Multi-pass membrane protein</topology>
    </subcellularLocation>
</comment>
<dbReference type="InterPro" id="IPR040177">
    <property type="entry name" value="SLC30A9"/>
</dbReference>
<keyword evidence="8" id="KW-1185">Reference proteome</keyword>
<dbReference type="Proteomes" id="UP000247832">
    <property type="component" value="Unassembled WGS sequence"/>
</dbReference>
<sequence length="84" mass="8630">MPNSSDTPTRAAFNEDGTALIGLVLAFLGILLHHLNGSPVPDAVGSILVGILLGIVAVVLIEKNRQFLVGQAVAPSCEGPWPCG</sequence>
<dbReference type="AlphaFoldDB" id="A0A2V5LFN2"/>
<evidence type="ECO:0000256" key="5">
    <source>
        <dbReference type="ARBA" id="ARBA00023136"/>
    </source>
</evidence>
<keyword evidence="2" id="KW-0813">Transport</keyword>
<dbReference type="OrthoDB" id="9806522at2"/>
<keyword evidence="4 6" id="KW-1133">Transmembrane helix</keyword>
<organism evidence="7 8">
    <name type="scientific">Arthrobacter livingstonensis</name>
    <dbReference type="NCBI Taxonomy" id="670078"/>
    <lineage>
        <taxon>Bacteria</taxon>
        <taxon>Bacillati</taxon>
        <taxon>Actinomycetota</taxon>
        <taxon>Actinomycetes</taxon>
        <taxon>Micrococcales</taxon>
        <taxon>Micrococcaceae</taxon>
        <taxon>Arthrobacter</taxon>
    </lineage>
</organism>
<evidence type="ECO:0000256" key="4">
    <source>
        <dbReference type="ARBA" id="ARBA00022989"/>
    </source>
</evidence>
<dbReference type="EMBL" id="QJVD01000029">
    <property type="protein sequence ID" value="PYI65160.1"/>
    <property type="molecule type" value="Genomic_DNA"/>
</dbReference>
<dbReference type="SUPFAM" id="SSF161111">
    <property type="entry name" value="Cation efflux protein transmembrane domain-like"/>
    <property type="match status" value="1"/>
</dbReference>
<proteinExistence type="predicted"/>
<dbReference type="RefSeq" id="WP_110502626.1">
    <property type="nucleotide sequence ID" value="NZ_QJVD01000029.1"/>
</dbReference>
<evidence type="ECO:0000256" key="2">
    <source>
        <dbReference type="ARBA" id="ARBA00022448"/>
    </source>
</evidence>
<accession>A0A2V5LFN2</accession>
<comment type="caution">
    <text evidence="7">The sequence shown here is derived from an EMBL/GenBank/DDBJ whole genome shotgun (WGS) entry which is preliminary data.</text>
</comment>
<evidence type="ECO:0000256" key="6">
    <source>
        <dbReference type="SAM" id="Phobius"/>
    </source>
</evidence>
<dbReference type="PANTHER" id="PTHR13414">
    <property type="entry name" value="HUEL-CATION TRANSPORTER"/>
    <property type="match status" value="1"/>
</dbReference>
<evidence type="ECO:0000313" key="8">
    <source>
        <dbReference type="Proteomes" id="UP000247832"/>
    </source>
</evidence>
<protein>
    <submittedName>
        <fullName evidence="7">Uncharacterized protein</fullName>
    </submittedName>
</protein>
<evidence type="ECO:0000313" key="7">
    <source>
        <dbReference type="EMBL" id="PYI65160.1"/>
    </source>
</evidence>
<dbReference type="GO" id="GO:0006882">
    <property type="term" value="P:intracellular zinc ion homeostasis"/>
    <property type="evidence" value="ECO:0007669"/>
    <property type="project" value="TreeGrafter"/>
</dbReference>
<feature type="transmembrane region" description="Helical" evidence="6">
    <location>
        <begin position="12"/>
        <end position="31"/>
    </location>
</feature>
<dbReference type="InterPro" id="IPR027469">
    <property type="entry name" value="Cation_efflux_TMD_sf"/>
</dbReference>
<dbReference type="PANTHER" id="PTHR13414:SF9">
    <property type="entry name" value="PROTON-COUPLED ZINC ANTIPORTER SLC30A9, MITOCHONDRIAL"/>
    <property type="match status" value="1"/>
</dbReference>
<evidence type="ECO:0000256" key="1">
    <source>
        <dbReference type="ARBA" id="ARBA00004141"/>
    </source>
</evidence>
<dbReference type="GO" id="GO:0008324">
    <property type="term" value="F:monoatomic cation transmembrane transporter activity"/>
    <property type="evidence" value="ECO:0007669"/>
    <property type="project" value="InterPro"/>
</dbReference>
<gene>
    <name evidence="7" type="ORF">CVV68_19280</name>
</gene>
<keyword evidence="5 6" id="KW-0472">Membrane</keyword>
<keyword evidence="3 6" id="KW-0812">Transmembrane</keyword>
<reference evidence="7 8" key="1">
    <citation type="submission" date="2018-05" db="EMBL/GenBank/DDBJ databases">
        <title>Genetic diversity of glacier-inhabiting Cryobacterium bacteria in China and description of Cryobacterium mengkeensis sp. nov. and Arthrobacter glacialis sp. nov.</title>
        <authorList>
            <person name="Liu Q."/>
            <person name="Xin Y.-H."/>
        </authorList>
    </citation>
    <scope>NUCLEOTIDE SEQUENCE [LARGE SCALE GENOMIC DNA]</scope>
    <source>
        <strain evidence="7 8">LI2</strain>
    </source>
</reference>
<evidence type="ECO:0000256" key="3">
    <source>
        <dbReference type="ARBA" id="ARBA00022692"/>
    </source>
</evidence>
<name>A0A2V5LFN2_9MICC</name>
<dbReference type="GO" id="GO:0006829">
    <property type="term" value="P:zinc ion transport"/>
    <property type="evidence" value="ECO:0007669"/>
    <property type="project" value="InterPro"/>
</dbReference>
<feature type="transmembrane region" description="Helical" evidence="6">
    <location>
        <begin position="43"/>
        <end position="61"/>
    </location>
</feature>
<dbReference type="GO" id="GO:0016020">
    <property type="term" value="C:membrane"/>
    <property type="evidence" value="ECO:0007669"/>
    <property type="project" value="UniProtKB-SubCell"/>
</dbReference>